<dbReference type="GO" id="GO:0010181">
    <property type="term" value="F:FMN binding"/>
    <property type="evidence" value="ECO:0007669"/>
    <property type="project" value="TreeGrafter"/>
</dbReference>
<proteinExistence type="predicted"/>
<dbReference type="PANTHER" id="PTHR30543:SF21">
    <property type="entry name" value="NAD(P)H-DEPENDENT FMN REDUCTASE LOT6"/>
    <property type="match status" value="1"/>
</dbReference>
<dbReference type="RefSeq" id="WP_230340313.1">
    <property type="nucleotide sequence ID" value="NZ_CP069798.1"/>
</dbReference>
<dbReference type="SUPFAM" id="SSF52218">
    <property type="entry name" value="Flavoproteins"/>
    <property type="match status" value="1"/>
</dbReference>
<protein>
    <submittedName>
        <fullName evidence="2">NAD(P)H-dependent oxidoreductase</fullName>
    </submittedName>
</protein>
<dbReference type="Proteomes" id="UP000653156">
    <property type="component" value="Chromosome"/>
</dbReference>
<dbReference type="InterPro" id="IPR029039">
    <property type="entry name" value="Flavoprotein-like_sf"/>
</dbReference>
<dbReference type="Gene3D" id="3.40.50.360">
    <property type="match status" value="1"/>
</dbReference>
<dbReference type="KEGG" id="ptes:JQU52_06520"/>
<dbReference type="InterPro" id="IPR050712">
    <property type="entry name" value="NAD(P)H-dep_reductase"/>
</dbReference>
<dbReference type="InterPro" id="IPR005025">
    <property type="entry name" value="FMN_Rdtase-like_dom"/>
</dbReference>
<dbReference type="EMBL" id="CP069798">
    <property type="protein sequence ID" value="QRQ83015.1"/>
    <property type="molecule type" value="Genomic_DNA"/>
</dbReference>
<sequence>MPHHVRHIALIVGSLRRDSINRKVADYITGVAPQRWQISEIEIGDLPLYNQDLDAEPIEAYERVRGQIAAADVVLVVSPEHNRSVPAAVKNILDIASRPAGRGVWAGKKAAVVTASPGVYGGLSAGLHLRQILQALGVSVLVAPEVYLSRAFDALDEQGQLTDARALALLNRFVQALDAWLVD</sequence>
<gene>
    <name evidence="2" type="ORF">JQU52_06520</name>
</gene>
<dbReference type="GO" id="GO:0016491">
    <property type="term" value="F:oxidoreductase activity"/>
    <property type="evidence" value="ECO:0007669"/>
    <property type="project" value="InterPro"/>
</dbReference>
<dbReference type="GO" id="GO:0005829">
    <property type="term" value="C:cytosol"/>
    <property type="evidence" value="ECO:0007669"/>
    <property type="project" value="TreeGrafter"/>
</dbReference>
<evidence type="ECO:0000313" key="2">
    <source>
        <dbReference type="EMBL" id="QRQ83015.1"/>
    </source>
</evidence>
<organism evidence="2 3">
    <name type="scientific">Paralysiella testudinis</name>
    <dbReference type="NCBI Taxonomy" id="2809020"/>
    <lineage>
        <taxon>Bacteria</taxon>
        <taxon>Pseudomonadati</taxon>
        <taxon>Pseudomonadota</taxon>
        <taxon>Betaproteobacteria</taxon>
        <taxon>Neisseriales</taxon>
        <taxon>Neisseriaceae</taxon>
        <taxon>Paralysiella</taxon>
    </lineage>
</organism>
<name>A0A892ZHJ2_9NEIS</name>
<keyword evidence="3" id="KW-1185">Reference proteome</keyword>
<dbReference type="PANTHER" id="PTHR30543">
    <property type="entry name" value="CHROMATE REDUCTASE"/>
    <property type="match status" value="1"/>
</dbReference>
<reference evidence="2" key="1">
    <citation type="submission" date="2021-02" db="EMBL/GenBank/DDBJ databases">
        <title>Neisseriaceae sp. 26B isolated from the cloaca of a Common Toad-headed Turtle (Mesoclemmys nasuta).</title>
        <authorList>
            <person name="Spergser J."/>
            <person name="Busse H.-J."/>
        </authorList>
    </citation>
    <scope>NUCLEOTIDE SEQUENCE</scope>
    <source>
        <strain evidence="2">26B</strain>
    </source>
</reference>
<accession>A0A892ZHJ2</accession>
<dbReference type="AlphaFoldDB" id="A0A892ZHJ2"/>
<evidence type="ECO:0000259" key="1">
    <source>
        <dbReference type="Pfam" id="PF03358"/>
    </source>
</evidence>
<evidence type="ECO:0000313" key="3">
    <source>
        <dbReference type="Proteomes" id="UP000653156"/>
    </source>
</evidence>
<dbReference type="Pfam" id="PF03358">
    <property type="entry name" value="FMN_red"/>
    <property type="match status" value="1"/>
</dbReference>
<feature type="domain" description="NADPH-dependent FMN reductase-like" evidence="1">
    <location>
        <begin position="8"/>
        <end position="152"/>
    </location>
</feature>